<organism evidence="3 4">
    <name type="scientific">Holothuria leucospilota</name>
    <name type="common">Black long sea cucumber</name>
    <name type="synonym">Mertensiothuria leucospilota</name>
    <dbReference type="NCBI Taxonomy" id="206669"/>
    <lineage>
        <taxon>Eukaryota</taxon>
        <taxon>Metazoa</taxon>
        <taxon>Echinodermata</taxon>
        <taxon>Eleutherozoa</taxon>
        <taxon>Echinozoa</taxon>
        <taxon>Holothuroidea</taxon>
        <taxon>Aspidochirotacea</taxon>
        <taxon>Aspidochirotida</taxon>
        <taxon>Holothuriidae</taxon>
        <taxon>Holothuria</taxon>
    </lineage>
</organism>
<dbReference type="Gene3D" id="3.30.559.70">
    <property type="entry name" value="Choline/Carnitine o-acyltransferase, domain 2"/>
    <property type="match status" value="1"/>
</dbReference>
<dbReference type="GO" id="GO:0016746">
    <property type="term" value="F:acyltransferase activity"/>
    <property type="evidence" value="ECO:0007669"/>
    <property type="project" value="UniProtKB-KW"/>
</dbReference>
<dbReference type="InterPro" id="IPR000542">
    <property type="entry name" value="Carn_acyl_trans"/>
</dbReference>
<evidence type="ECO:0000313" key="3">
    <source>
        <dbReference type="EMBL" id="KAJ8033049.1"/>
    </source>
</evidence>
<dbReference type="InterPro" id="IPR042231">
    <property type="entry name" value="Cho/carn_acyl_trans_2"/>
</dbReference>
<evidence type="ECO:0000256" key="1">
    <source>
        <dbReference type="ARBA" id="ARBA00023315"/>
    </source>
</evidence>
<dbReference type="InterPro" id="IPR039551">
    <property type="entry name" value="Cho/carn_acyl_trans"/>
</dbReference>
<proteinExistence type="predicted"/>
<dbReference type="PANTHER" id="PTHR22589">
    <property type="entry name" value="CARNITINE O-ACYLTRANSFERASE"/>
    <property type="match status" value="1"/>
</dbReference>
<keyword evidence="1" id="KW-0012">Acyltransferase</keyword>
<protein>
    <submittedName>
        <fullName evidence="3">Carnitine O-acetyltransferase</fullName>
    </submittedName>
</protein>
<dbReference type="Pfam" id="PF00755">
    <property type="entry name" value="Carn_acyltransf"/>
    <property type="match status" value="1"/>
</dbReference>
<dbReference type="SUPFAM" id="SSF52777">
    <property type="entry name" value="CoA-dependent acyltransferases"/>
    <property type="match status" value="1"/>
</dbReference>
<keyword evidence="1" id="KW-0808">Transferase</keyword>
<keyword evidence="4" id="KW-1185">Reference proteome</keyword>
<name>A0A9Q1BUX8_HOLLE</name>
<reference evidence="3" key="1">
    <citation type="submission" date="2021-10" db="EMBL/GenBank/DDBJ databases">
        <title>Tropical sea cucumber genome reveals ecological adaptation and Cuvierian tubules defense mechanism.</title>
        <authorList>
            <person name="Chen T."/>
        </authorList>
    </citation>
    <scope>NUCLEOTIDE SEQUENCE</scope>
    <source>
        <strain evidence="3">Nanhai2018</strain>
        <tissue evidence="3">Muscle</tissue>
    </source>
</reference>
<dbReference type="OrthoDB" id="240216at2759"/>
<dbReference type="PANTHER" id="PTHR22589:SF103">
    <property type="entry name" value="CARNITINE O-ACETYL-TRANSFERASE, ISOFORM A-RELATED"/>
    <property type="match status" value="1"/>
</dbReference>
<dbReference type="EMBL" id="JAIZAY010000011">
    <property type="protein sequence ID" value="KAJ8033049.1"/>
    <property type="molecule type" value="Genomic_DNA"/>
</dbReference>
<evidence type="ECO:0000259" key="2">
    <source>
        <dbReference type="Pfam" id="PF00755"/>
    </source>
</evidence>
<evidence type="ECO:0000313" key="4">
    <source>
        <dbReference type="Proteomes" id="UP001152320"/>
    </source>
</evidence>
<gene>
    <name evidence="3" type="ORF">HOLleu_23174</name>
</gene>
<feature type="domain" description="Choline/carnitine acyltransferase" evidence="2">
    <location>
        <begin position="2"/>
        <end position="85"/>
    </location>
</feature>
<dbReference type="Proteomes" id="UP001152320">
    <property type="component" value="Chromosome 11"/>
</dbReference>
<dbReference type="AlphaFoldDB" id="A0A9Q1BUX8"/>
<comment type="caution">
    <text evidence="3">The sequence shown here is derived from an EMBL/GenBank/DDBJ whole genome shotgun (WGS) entry which is preliminary data.</text>
</comment>
<sequence length="86" mass="9989">MVEEFCKPGGTGERLQEALQRRADLKENWLSDWWRIHYLQVRDPLVLTSSPCFLFHRQEFSGVTGQIEYAAKLIFSTAQFASLLAR</sequence>
<accession>A0A9Q1BUX8</accession>